<keyword evidence="5" id="KW-0325">Glycoprotein</keyword>
<evidence type="ECO:0000256" key="5">
    <source>
        <dbReference type="ARBA" id="ARBA00023180"/>
    </source>
</evidence>
<dbReference type="EMBL" id="MU853980">
    <property type="protein sequence ID" value="KAK3934539.1"/>
    <property type="molecule type" value="Genomic_DNA"/>
</dbReference>
<gene>
    <name evidence="7" type="ORF">QBC46DRAFT_399486</name>
</gene>
<dbReference type="GO" id="GO:0006508">
    <property type="term" value="P:proteolysis"/>
    <property type="evidence" value="ECO:0007669"/>
    <property type="project" value="UniProtKB-KW"/>
</dbReference>
<protein>
    <submittedName>
        <fullName evidence="7">Peptidase S28</fullName>
    </submittedName>
</protein>
<evidence type="ECO:0000256" key="6">
    <source>
        <dbReference type="SAM" id="SignalP"/>
    </source>
</evidence>
<dbReference type="Gene3D" id="3.40.50.1820">
    <property type="entry name" value="alpha/beta hydrolase"/>
    <property type="match status" value="2"/>
</dbReference>
<dbReference type="GO" id="GO:0008239">
    <property type="term" value="F:dipeptidyl-peptidase activity"/>
    <property type="evidence" value="ECO:0007669"/>
    <property type="project" value="TreeGrafter"/>
</dbReference>
<proteinExistence type="inferred from homology"/>
<accession>A0AAN6MWD3</accession>
<dbReference type="FunFam" id="3.40.50.1820:FF:000251">
    <property type="entry name" value="Extracelular serine carboxypeptidase, putative"/>
    <property type="match status" value="1"/>
</dbReference>
<keyword evidence="4" id="KW-0378">Hydrolase</keyword>
<comment type="caution">
    <text evidence="7">The sequence shown here is derived from an EMBL/GenBank/DDBJ whole genome shotgun (WGS) entry which is preliminary data.</text>
</comment>
<dbReference type="InterPro" id="IPR008758">
    <property type="entry name" value="Peptidase_S28"/>
</dbReference>
<evidence type="ECO:0000256" key="2">
    <source>
        <dbReference type="ARBA" id="ARBA00022670"/>
    </source>
</evidence>
<evidence type="ECO:0000313" key="8">
    <source>
        <dbReference type="Proteomes" id="UP001303473"/>
    </source>
</evidence>
<evidence type="ECO:0000256" key="1">
    <source>
        <dbReference type="ARBA" id="ARBA00011079"/>
    </source>
</evidence>
<feature type="signal peptide" evidence="6">
    <location>
        <begin position="1"/>
        <end position="24"/>
    </location>
</feature>
<dbReference type="Pfam" id="PF05577">
    <property type="entry name" value="Peptidase_S28"/>
    <property type="match status" value="1"/>
</dbReference>
<dbReference type="PANTHER" id="PTHR11010">
    <property type="entry name" value="PROTEASE S28 PRO-X CARBOXYPEPTIDASE-RELATED"/>
    <property type="match status" value="1"/>
</dbReference>
<dbReference type="PANTHER" id="PTHR11010:SF117">
    <property type="entry name" value="SERINE PROTEASE 16"/>
    <property type="match status" value="1"/>
</dbReference>
<evidence type="ECO:0000256" key="3">
    <source>
        <dbReference type="ARBA" id="ARBA00022729"/>
    </source>
</evidence>
<reference evidence="8" key="1">
    <citation type="journal article" date="2023" name="Mol. Phylogenet. Evol.">
        <title>Genome-scale phylogeny and comparative genomics of the fungal order Sordariales.</title>
        <authorList>
            <person name="Hensen N."/>
            <person name="Bonometti L."/>
            <person name="Westerberg I."/>
            <person name="Brannstrom I.O."/>
            <person name="Guillou S."/>
            <person name="Cros-Aarteil S."/>
            <person name="Calhoun S."/>
            <person name="Haridas S."/>
            <person name="Kuo A."/>
            <person name="Mondo S."/>
            <person name="Pangilinan J."/>
            <person name="Riley R."/>
            <person name="LaButti K."/>
            <person name="Andreopoulos B."/>
            <person name="Lipzen A."/>
            <person name="Chen C."/>
            <person name="Yan M."/>
            <person name="Daum C."/>
            <person name="Ng V."/>
            <person name="Clum A."/>
            <person name="Steindorff A."/>
            <person name="Ohm R.A."/>
            <person name="Martin F."/>
            <person name="Silar P."/>
            <person name="Natvig D.O."/>
            <person name="Lalanne C."/>
            <person name="Gautier V."/>
            <person name="Ament-Velasquez S.L."/>
            <person name="Kruys A."/>
            <person name="Hutchinson M.I."/>
            <person name="Powell A.J."/>
            <person name="Barry K."/>
            <person name="Miller A.N."/>
            <person name="Grigoriev I.V."/>
            <person name="Debuchy R."/>
            <person name="Gladieux P."/>
            <person name="Hiltunen Thoren M."/>
            <person name="Johannesson H."/>
        </authorList>
    </citation>
    <scope>NUCLEOTIDE SEQUENCE [LARGE SCALE GENOMIC DNA]</scope>
    <source>
        <strain evidence="8">CBS 340.73</strain>
    </source>
</reference>
<keyword evidence="8" id="KW-1185">Reference proteome</keyword>
<dbReference type="AlphaFoldDB" id="A0AAN6MWD3"/>
<organism evidence="7 8">
    <name type="scientific">Diplogelasinospora grovesii</name>
    <dbReference type="NCBI Taxonomy" id="303347"/>
    <lineage>
        <taxon>Eukaryota</taxon>
        <taxon>Fungi</taxon>
        <taxon>Dikarya</taxon>
        <taxon>Ascomycota</taxon>
        <taxon>Pezizomycotina</taxon>
        <taxon>Sordariomycetes</taxon>
        <taxon>Sordariomycetidae</taxon>
        <taxon>Sordariales</taxon>
        <taxon>Diplogelasinosporaceae</taxon>
        <taxon>Diplogelasinospora</taxon>
    </lineage>
</organism>
<dbReference type="SUPFAM" id="SSF53474">
    <property type="entry name" value="alpha/beta-Hydrolases"/>
    <property type="match status" value="1"/>
</dbReference>
<evidence type="ECO:0000313" key="7">
    <source>
        <dbReference type="EMBL" id="KAK3934539.1"/>
    </source>
</evidence>
<dbReference type="GO" id="GO:0070008">
    <property type="term" value="F:serine-type exopeptidase activity"/>
    <property type="evidence" value="ECO:0007669"/>
    <property type="project" value="InterPro"/>
</dbReference>
<dbReference type="Proteomes" id="UP001303473">
    <property type="component" value="Unassembled WGS sequence"/>
</dbReference>
<dbReference type="InterPro" id="IPR029058">
    <property type="entry name" value="AB_hydrolase_fold"/>
</dbReference>
<keyword evidence="2" id="KW-0645">Protease</keyword>
<sequence length="576" mass="64211">MAVLGRLVAVAAICIAQLVSGSLGFRTSLTIKDFREQMMRVEQAKNTRAVGITRREDVNLTLLYPTRTISVPVDHFHNDSRYEPHSQDTFSLRYWFDPSHYQKGGPIIVLQSGETTGENRLPYLQKGIVAQLAEATGGLGVILEHRYYGESFPVSNLSTESLRFLTTDQALADMAYFAQHVEFPGLEHLDLTAPKNAYIAYGGSYAGAFVAFLRKLYPDVYWGAISSSGVTEAIYDYWQYYEAARLFAPQNCVTATQKLTHLVDNILLGGHATGDYVQRLKTTFGLGNLTRSDDFANALSFGIQGLQGTNWDPTLNDTAFGDYCNAVSTSDKLLYPAMATRRSEVQELIVAGGYEHELEELTGQMLNYIGYVDETVVQSCIAQNESQDACLTNFNSAYYHQDDISQQWRSWPYQYCTEWGFLQTGSGVPADQLPLVSRLIDLNYASAVCKEAFNIYTPSDVEAINKHGGFGISYPRLAIIDGQRDPWRAATPHAIGLPPRASTTSEPFLLIEGGVHHWDENGLFPNETKPGLPPQPVADAQREEVAFVKEWMVEWSLNSRSVAENDEDETRTWGDL</sequence>
<evidence type="ECO:0000256" key="4">
    <source>
        <dbReference type="ARBA" id="ARBA00022801"/>
    </source>
</evidence>
<name>A0AAN6MWD3_9PEZI</name>
<comment type="similarity">
    <text evidence="1">Belongs to the peptidase S28 family.</text>
</comment>
<keyword evidence="3 6" id="KW-0732">Signal</keyword>
<feature type="chain" id="PRO_5042874342" evidence="6">
    <location>
        <begin position="25"/>
        <end position="576"/>
    </location>
</feature>